<proteinExistence type="predicted"/>
<accession>A0AAW1NRE2</accession>
<keyword evidence="1" id="KW-0472">Membrane</keyword>
<dbReference type="SUPFAM" id="SSF56112">
    <property type="entry name" value="Protein kinase-like (PK-like)"/>
    <property type="match status" value="1"/>
</dbReference>
<feature type="domain" description="Protein kinase" evidence="2">
    <location>
        <begin position="5"/>
        <end position="74"/>
    </location>
</feature>
<protein>
    <recommendedName>
        <fullName evidence="2">Protein kinase domain-containing protein</fullName>
    </recommendedName>
</protein>
<comment type="caution">
    <text evidence="3">The sequence shown here is derived from an EMBL/GenBank/DDBJ whole genome shotgun (WGS) entry which is preliminary data.</text>
</comment>
<dbReference type="AlphaFoldDB" id="A0AAW1NRE2"/>
<keyword evidence="1" id="KW-0812">Transmembrane</keyword>
<organism evidence="3 4">
    <name type="scientific">Symbiochloris irregularis</name>
    <dbReference type="NCBI Taxonomy" id="706552"/>
    <lineage>
        <taxon>Eukaryota</taxon>
        <taxon>Viridiplantae</taxon>
        <taxon>Chlorophyta</taxon>
        <taxon>core chlorophytes</taxon>
        <taxon>Trebouxiophyceae</taxon>
        <taxon>Trebouxiales</taxon>
        <taxon>Trebouxiaceae</taxon>
        <taxon>Symbiochloris</taxon>
    </lineage>
</organism>
<dbReference type="InterPro" id="IPR000719">
    <property type="entry name" value="Prot_kinase_dom"/>
</dbReference>
<reference evidence="3 4" key="1">
    <citation type="journal article" date="2024" name="Nat. Commun.">
        <title>Phylogenomics reveals the evolutionary origins of lichenization in chlorophyte algae.</title>
        <authorList>
            <person name="Puginier C."/>
            <person name="Libourel C."/>
            <person name="Otte J."/>
            <person name="Skaloud P."/>
            <person name="Haon M."/>
            <person name="Grisel S."/>
            <person name="Petersen M."/>
            <person name="Berrin J.G."/>
            <person name="Delaux P.M."/>
            <person name="Dal Grande F."/>
            <person name="Keller J."/>
        </authorList>
    </citation>
    <scope>NUCLEOTIDE SEQUENCE [LARGE SCALE GENOMIC DNA]</scope>
    <source>
        <strain evidence="3 4">SAG 2036</strain>
    </source>
</reference>
<keyword evidence="4" id="KW-1185">Reference proteome</keyword>
<dbReference type="InterPro" id="IPR011009">
    <property type="entry name" value="Kinase-like_dom_sf"/>
</dbReference>
<evidence type="ECO:0000256" key="1">
    <source>
        <dbReference type="SAM" id="Phobius"/>
    </source>
</evidence>
<dbReference type="EMBL" id="JALJOQ010000180">
    <property type="protein sequence ID" value="KAK9791190.1"/>
    <property type="molecule type" value="Genomic_DNA"/>
</dbReference>
<name>A0AAW1NRE2_9CHLO</name>
<dbReference type="Proteomes" id="UP001465755">
    <property type="component" value="Unassembled WGS sequence"/>
</dbReference>
<dbReference type="Pfam" id="PF00069">
    <property type="entry name" value="Pkinase"/>
    <property type="match status" value="1"/>
</dbReference>
<gene>
    <name evidence="3" type="ORF">WJX73_007207</name>
</gene>
<evidence type="ECO:0000259" key="2">
    <source>
        <dbReference type="Pfam" id="PF00069"/>
    </source>
</evidence>
<feature type="transmembrane region" description="Helical" evidence="1">
    <location>
        <begin position="87"/>
        <end position="104"/>
    </location>
</feature>
<dbReference type="Gene3D" id="1.10.510.10">
    <property type="entry name" value="Transferase(Phosphotransferase) domain 1"/>
    <property type="match status" value="1"/>
</dbReference>
<evidence type="ECO:0000313" key="3">
    <source>
        <dbReference type="EMBL" id="KAK9791190.1"/>
    </source>
</evidence>
<evidence type="ECO:0000313" key="4">
    <source>
        <dbReference type="Proteomes" id="UP001465755"/>
    </source>
</evidence>
<sequence>MVNQSPEMVRKTGHGTAADMWGRGVIPFVLLSEKMPFSGRSEAAEVVEGRITAGRRKSLPQHVSPEARQLVGKVHIRQRSTVMPTEFGLLICLVICLCAAAQSVQQSGKGTASPDSDLGP</sequence>
<keyword evidence="1" id="KW-1133">Transmembrane helix</keyword>